<evidence type="ECO:0000256" key="5">
    <source>
        <dbReference type="ARBA" id="ARBA00023136"/>
    </source>
</evidence>
<feature type="transmembrane region" description="Helical" evidence="6">
    <location>
        <begin position="37"/>
        <end position="60"/>
    </location>
</feature>
<feature type="transmembrane region" description="Helical" evidence="6">
    <location>
        <begin position="107"/>
        <end position="128"/>
    </location>
</feature>
<sequence>MDKVQFYHDKYYAQADRELSSIPFLCDLEQRFKVPKVYIAAGASAVGLLLVIFNFAGTLITNLVGFVYPAWCSFHAIETPGKEDDTQWLTYWTVFGLFNTAEYFTNILLYWIPFYYVLKLSILLWLALPQTRGAEYLYQAYLRPVFLHHSASINRAANNYTQNARSALDRAAEIAKAHSQ</sequence>
<dbReference type="EMBL" id="ML002345">
    <property type="protein sequence ID" value="RKP38636.1"/>
    <property type="molecule type" value="Genomic_DNA"/>
</dbReference>
<keyword evidence="5 6" id="KW-0472">Membrane</keyword>
<dbReference type="InterPro" id="IPR004345">
    <property type="entry name" value="TB2_DP1_HVA22"/>
</dbReference>
<dbReference type="Proteomes" id="UP000268162">
    <property type="component" value="Unassembled WGS sequence"/>
</dbReference>
<evidence type="ECO:0000256" key="2">
    <source>
        <dbReference type="ARBA" id="ARBA00008573"/>
    </source>
</evidence>
<protein>
    <recommendedName>
        <fullName evidence="6">Protein YOP1</fullName>
    </recommendedName>
</protein>
<gene>
    <name evidence="7" type="ORF">BJ085DRAFT_13207</name>
</gene>
<organism evidence="7 8">
    <name type="scientific">Dimargaris cristalligena</name>
    <dbReference type="NCBI Taxonomy" id="215637"/>
    <lineage>
        <taxon>Eukaryota</taxon>
        <taxon>Fungi</taxon>
        <taxon>Fungi incertae sedis</taxon>
        <taxon>Zoopagomycota</taxon>
        <taxon>Kickxellomycotina</taxon>
        <taxon>Dimargaritomycetes</taxon>
        <taxon>Dimargaritales</taxon>
        <taxon>Dimargaritaceae</taxon>
        <taxon>Dimargaris</taxon>
    </lineage>
</organism>
<evidence type="ECO:0000256" key="6">
    <source>
        <dbReference type="RuleBase" id="RU362006"/>
    </source>
</evidence>
<dbReference type="OrthoDB" id="10009287at2759"/>
<comment type="subcellular location">
    <subcellularLocation>
        <location evidence="1 6">Membrane</location>
        <topology evidence="1 6">Multi-pass membrane protein</topology>
    </subcellularLocation>
</comment>
<dbReference type="Pfam" id="PF03134">
    <property type="entry name" value="TB2_DP1_HVA22"/>
    <property type="match status" value="1"/>
</dbReference>
<dbReference type="PANTHER" id="PTHR12300:SF161">
    <property type="entry name" value="RECEPTOR EXPRESSION-ENHANCING PROTEIN"/>
    <property type="match status" value="1"/>
</dbReference>
<evidence type="ECO:0000256" key="1">
    <source>
        <dbReference type="ARBA" id="ARBA00004141"/>
    </source>
</evidence>
<comment type="similarity">
    <text evidence="2 6">Belongs to the DP1 family.</text>
</comment>
<dbReference type="GO" id="GO:0016020">
    <property type="term" value="C:membrane"/>
    <property type="evidence" value="ECO:0007669"/>
    <property type="project" value="UniProtKB-SubCell"/>
</dbReference>
<keyword evidence="8" id="KW-1185">Reference proteome</keyword>
<comment type="caution">
    <text evidence="6">Lacks conserved residue(s) required for the propagation of feature annotation.</text>
</comment>
<dbReference type="AlphaFoldDB" id="A0A4P9ZY64"/>
<evidence type="ECO:0000256" key="3">
    <source>
        <dbReference type="ARBA" id="ARBA00022692"/>
    </source>
</evidence>
<proteinExistence type="inferred from homology"/>
<accession>A0A4P9ZY64</accession>
<keyword evidence="4 6" id="KW-1133">Transmembrane helix</keyword>
<evidence type="ECO:0000313" key="7">
    <source>
        <dbReference type="EMBL" id="RKP38636.1"/>
    </source>
</evidence>
<keyword evidence="3 6" id="KW-0812">Transmembrane</keyword>
<reference evidence="8" key="1">
    <citation type="journal article" date="2018" name="Nat. Microbiol.">
        <title>Leveraging single-cell genomics to expand the fungal tree of life.</title>
        <authorList>
            <person name="Ahrendt S.R."/>
            <person name="Quandt C.A."/>
            <person name="Ciobanu D."/>
            <person name="Clum A."/>
            <person name="Salamov A."/>
            <person name="Andreopoulos B."/>
            <person name="Cheng J.F."/>
            <person name="Woyke T."/>
            <person name="Pelin A."/>
            <person name="Henrissat B."/>
            <person name="Reynolds N.K."/>
            <person name="Benny G.L."/>
            <person name="Smith M.E."/>
            <person name="James T.Y."/>
            <person name="Grigoriev I.V."/>
        </authorList>
    </citation>
    <scope>NUCLEOTIDE SEQUENCE [LARGE SCALE GENOMIC DNA]</scope>
    <source>
        <strain evidence="8">RSA 468</strain>
    </source>
</reference>
<name>A0A4P9ZY64_9FUNG</name>
<dbReference type="PANTHER" id="PTHR12300">
    <property type="entry name" value="HVA22-LIKE PROTEINS"/>
    <property type="match status" value="1"/>
</dbReference>
<evidence type="ECO:0000256" key="4">
    <source>
        <dbReference type="ARBA" id="ARBA00022989"/>
    </source>
</evidence>
<evidence type="ECO:0000313" key="8">
    <source>
        <dbReference type="Proteomes" id="UP000268162"/>
    </source>
</evidence>